<evidence type="ECO:0000313" key="3">
    <source>
        <dbReference type="Proteomes" id="UP000184699"/>
    </source>
</evidence>
<reference evidence="3" key="1">
    <citation type="submission" date="2016-11" db="EMBL/GenBank/DDBJ databases">
        <authorList>
            <person name="Varghese N."/>
            <person name="Submissions S."/>
        </authorList>
    </citation>
    <scope>NUCLEOTIDE SEQUENCE [LARGE SCALE GENOMIC DNA]</scope>
    <source>
        <strain evidence="3">DSM 8595</strain>
    </source>
</reference>
<keyword evidence="1" id="KW-0812">Transmembrane</keyword>
<keyword evidence="1" id="KW-1133">Transmembrane helix</keyword>
<dbReference type="OrthoDB" id="3748887at2"/>
<protein>
    <submittedName>
        <fullName evidence="2">Putative membrane protein</fullName>
    </submittedName>
</protein>
<dbReference type="STRING" id="232089.SAMN05443544_3104"/>
<dbReference type="AlphaFoldDB" id="A0A1N6HE76"/>
<keyword evidence="3" id="KW-1185">Reference proteome</keyword>
<proteinExistence type="predicted"/>
<evidence type="ECO:0000256" key="1">
    <source>
        <dbReference type="SAM" id="Phobius"/>
    </source>
</evidence>
<sequence length="103" mass="11505">MLATLATTAVVTHAGPWAAGFGWVFFLIPIFWFLVIGLIIFLVTRGRRRYWANGGPDGSYGPPWMRTGTAESTLSERFAKGDIDETEYRARLEVLRANRPNAS</sequence>
<dbReference type="EMBL" id="FSRJ01000004">
    <property type="protein sequence ID" value="SIO17989.1"/>
    <property type="molecule type" value="Genomic_DNA"/>
</dbReference>
<keyword evidence="1" id="KW-0472">Membrane</keyword>
<feature type="transmembrane region" description="Helical" evidence="1">
    <location>
        <begin position="24"/>
        <end position="43"/>
    </location>
</feature>
<name>A0A1N6HE76_9MICO</name>
<gene>
    <name evidence="2" type="ORF">SAMN05443544_3104</name>
</gene>
<accession>A0A1N6HE76</accession>
<evidence type="ECO:0000313" key="2">
    <source>
        <dbReference type="EMBL" id="SIO17989.1"/>
    </source>
</evidence>
<dbReference type="Proteomes" id="UP000184699">
    <property type="component" value="Unassembled WGS sequence"/>
</dbReference>
<dbReference type="RefSeq" id="WP_074261236.1">
    <property type="nucleotide sequence ID" value="NZ_FSRJ01000004.1"/>
</dbReference>
<organism evidence="2 3">
    <name type="scientific">Agromyces cerinus subsp. cerinus</name>
    <dbReference type="NCBI Taxonomy" id="232089"/>
    <lineage>
        <taxon>Bacteria</taxon>
        <taxon>Bacillati</taxon>
        <taxon>Actinomycetota</taxon>
        <taxon>Actinomycetes</taxon>
        <taxon>Micrococcales</taxon>
        <taxon>Microbacteriaceae</taxon>
        <taxon>Agromyces</taxon>
    </lineage>
</organism>